<dbReference type="Pfam" id="PF05050">
    <property type="entry name" value="Methyltransf_21"/>
    <property type="match status" value="1"/>
</dbReference>
<gene>
    <name evidence="3" type="ORF">sm9_1989</name>
</gene>
<dbReference type="SUPFAM" id="SSF53335">
    <property type="entry name" value="S-adenosyl-L-methionine-dependent methyltransferases"/>
    <property type="match status" value="1"/>
</dbReference>
<dbReference type="Proteomes" id="UP000067738">
    <property type="component" value="Chromosome"/>
</dbReference>
<feature type="coiled-coil region" evidence="1">
    <location>
        <begin position="7"/>
        <end position="41"/>
    </location>
</feature>
<keyword evidence="4" id="KW-1185">Reference proteome</keyword>
<keyword evidence="1" id="KW-0175">Coiled coil</keyword>
<dbReference type="EMBL" id="CP011266">
    <property type="protein sequence ID" value="ALT69749.1"/>
    <property type="molecule type" value="Genomic_DNA"/>
</dbReference>
<evidence type="ECO:0000313" key="3">
    <source>
        <dbReference type="EMBL" id="ALT69749.1"/>
    </source>
</evidence>
<dbReference type="GeneID" id="26736943"/>
<dbReference type="InterPro" id="IPR052514">
    <property type="entry name" value="SAM-dependent_MTase"/>
</dbReference>
<dbReference type="RefSeq" id="WP_058739969.1">
    <property type="nucleotide sequence ID" value="NZ_CP011266.1"/>
</dbReference>
<evidence type="ECO:0000259" key="2">
    <source>
        <dbReference type="Pfam" id="PF05050"/>
    </source>
</evidence>
<dbReference type="PANTHER" id="PTHR34203:SF15">
    <property type="entry name" value="SLL1173 PROTEIN"/>
    <property type="match status" value="1"/>
</dbReference>
<dbReference type="PATRIC" id="fig|230361.4.peg.2056"/>
<dbReference type="InterPro" id="IPR006342">
    <property type="entry name" value="FkbM_mtfrase"/>
</dbReference>
<dbReference type="NCBIfam" id="TIGR01444">
    <property type="entry name" value="fkbM_fam"/>
    <property type="match status" value="1"/>
</dbReference>
<dbReference type="KEGG" id="mmil:sm9_1989"/>
<dbReference type="InterPro" id="IPR029063">
    <property type="entry name" value="SAM-dependent_MTases_sf"/>
</dbReference>
<dbReference type="PANTHER" id="PTHR34203">
    <property type="entry name" value="METHYLTRANSFERASE, FKBM FAMILY PROTEIN"/>
    <property type="match status" value="1"/>
</dbReference>
<sequence length="342" mass="40331">MNFKNKLLSKSNQYNFYKENYEKLLEENKELKERIKFISYQNRIKKNAGSFCDWDYIDYFYREDFGDKLSEMIKDLPKESQNYFRFAYLRAIAVNFMKRDTLFNNFEVEEQNRFSQFELECMSENKILDYEFVDNNFNIHCFANDPFNDKDKEFLKDKDIIDAGAYTGDSSISLSNLTSSNVYAFEPFQESYEKLVQNIKLNNITNIVPVQASLSDKNGEMELYVSGDNYQGITSDSNRRKFDNSFSIQSMTIDSYVEENNLNVGLIKVDVEGEEKNLLKGAINTLKTQKPILFLSIYHSVDDFFDIKPWIDHLDLGYKFILSKEQPWTFIADTILECRAYD</sequence>
<dbReference type="Gene3D" id="3.40.50.150">
    <property type="entry name" value="Vaccinia Virus protein VP39"/>
    <property type="match status" value="1"/>
</dbReference>
<keyword evidence="3" id="KW-0808">Transferase</keyword>
<organism evidence="3 4">
    <name type="scientific">Methanobrevibacter millerae</name>
    <dbReference type="NCBI Taxonomy" id="230361"/>
    <lineage>
        <taxon>Archaea</taxon>
        <taxon>Methanobacteriati</taxon>
        <taxon>Methanobacteriota</taxon>
        <taxon>Methanomada group</taxon>
        <taxon>Methanobacteria</taxon>
        <taxon>Methanobacteriales</taxon>
        <taxon>Methanobacteriaceae</taxon>
        <taxon>Methanobrevibacter</taxon>
    </lineage>
</organism>
<dbReference type="AlphaFoldDB" id="A0A0U2SLI8"/>
<dbReference type="OrthoDB" id="25645at2157"/>
<dbReference type="GO" id="GO:0032259">
    <property type="term" value="P:methylation"/>
    <property type="evidence" value="ECO:0007669"/>
    <property type="project" value="UniProtKB-KW"/>
</dbReference>
<dbReference type="GO" id="GO:0008168">
    <property type="term" value="F:methyltransferase activity"/>
    <property type="evidence" value="ECO:0007669"/>
    <property type="project" value="UniProtKB-KW"/>
</dbReference>
<evidence type="ECO:0000313" key="4">
    <source>
        <dbReference type="Proteomes" id="UP000067738"/>
    </source>
</evidence>
<name>A0A0U2SLI8_9EURY</name>
<protein>
    <submittedName>
        <fullName evidence="3">Methyltransferase FkbM family</fullName>
    </submittedName>
</protein>
<reference evidence="3 4" key="1">
    <citation type="submission" date="2015-04" db="EMBL/GenBank/DDBJ databases">
        <title>The complete genome sequence of the rumen methanogen Methanobrevibacter millerae SM9.</title>
        <authorList>
            <person name="Leahy S.C."/>
            <person name="Kelly W.J."/>
            <person name="Pacheco D.M."/>
            <person name="Li D."/>
            <person name="Altermann E."/>
            <person name="Attwood G.T."/>
        </authorList>
    </citation>
    <scope>NUCLEOTIDE SEQUENCE [LARGE SCALE GENOMIC DNA]</scope>
    <source>
        <strain evidence="3 4">SM9</strain>
    </source>
</reference>
<feature type="domain" description="Methyltransferase FkbM" evidence="2">
    <location>
        <begin position="162"/>
        <end position="320"/>
    </location>
</feature>
<accession>A0A0U2SLI8</accession>
<keyword evidence="3" id="KW-0489">Methyltransferase</keyword>
<proteinExistence type="predicted"/>
<evidence type="ECO:0000256" key="1">
    <source>
        <dbReference type="SAM" id="Coils"/>
    </source>
</evidence>